<comment type="subcellular location">
    <subcellularLocation>
        <location evidence="1">Cell membrane</location>
        <topology evidence="1">Multi-pass membrane protein</topology>
    </subcellularLocation>
</comment>
<feature type="transmembrane region" description="Helical" evidence="7">
    <location>
        <begin position="73"/>
        <end position="98"/>
    </location>
</feature>
<feature type="transmembrane region" description="Helical" evidence="7">
    <location>
        <begin position="180"/>
        <end position="203"/>
    </location>
</feature>
<dbReference type="EMBL" id="JACYFU010000002">
    <property type="protein sequence ID" value="MBD8065548.1"/>
    <property type="molecule type" value="Genomic_DNA"/>
</dbReference>
<dbReference type="Gene3D" id="1.10.1760.20">
    <property type="match status" value="1"/>
</dbReference>
<evidence type="ECO:0000313" key="9">
    <source>
        <dbReference type="Proteomes" id="UP000654108"/>
    </source>
</evidence>
<evidence type="ECO:0000313" key="8">
    <source>
        <dbReference type="EMBL" id="MBD8065548.1"/>
    </source>
</evidence>
<feature type="transmembrane region" description="Helical" evidence="7">
    <location>
        <begin position="43"/>
        <end position="61"/>
    </location>
</feature>
<evidence type="ECO:0000256" key="2">
    <source>
        <dbReference type="ARBA" id="ARBA00022448"/>
    </source>
</evidence>
<dbReference type="Pfam" id="PF01891">
    <property type="entry name" value="CbiM"/>
    <property type="match status" value="1"/>
</dbReference>
<proteinExistence type="predicted"/>
<name>A0A927FVD8_9HYPH</name>
<dbReference type="AlphaFoldDB" id="A0A927FVD8"/>
<reference evidence="8" key="1">
    <citation type="submission" date="2020-09" db="EMBL/GenBank/DDBJ databases">
        <title>Genome seq and assembly of Devosia sp.</title>
        <authorList>
            <person name="Chhetri G."/>
        </authorList>
    </citation>
    <scope>NUCLEOTIDE SEQUENCE</scope>
    <source>
        <strain evidence="8">PTR5</strain>
    </source>
</reference>
<organism evidence="8 9">
    <name type="scientific">Devosia oryzisoli</name>
    <dbReference type="NCBI Taxonomy" id="2774138"/>
    <lineage>
        <taxon>Bacteria</taxon>
        <taxon>Pseudomonadati</taxon>
        <taxon>Pseudomonadota</taxon>
        <taxon>Alphaproteobacteria</taxon>
        <taxon>Hyphomicrobiales</taxon>
        <taxon>Devosiaceae</taxon>
        <taxon>Devosia</taxon>
    </lineage>
</organism>
<keyword evidence="3" id="KW-1003">Cell membrane</keyword>
<evidence type="ECO:0000256" key="1">
    <source>
        <dbReference type="ARBA" id="ARBA00004651"/>
    </source>
</evidence>
<gene>
    <name evidence="8" type="ORF">IC608_08675</name>
</gene>
<evidence type="ECO:0000256" key="5">
    <source>
        <dbReference type="ARBA" id="ARBA00022989"/>
    </source>
</evidence>
<feature type="transmembrane region" description="Helical" evidence="7">
    <location>
        <begin position="148"/>
        <end position="168"/>
    </location>
</feature>
<evidence type="ECO:0000256" key="7">
    <source>
        <dbReference type="SAM" id="Phobius"/>
    </source>
</evidence>
<keyword evidence="9" id="KW-1185">Reference proteome</keyword>
<dbReference type="RefSeq" id="WP_191774546.1">
    <property type="nucleotide sequence ID" value="NZ_JACYFU010000002.1"/>
</dbReference>
<keyword evidence="4 7" id="KW-0812">Transmembrane</keyword>
<evidence type="ECO:0000256" key="4">
    <source>
        <dbReference type="ARBA" id="ARBA00022692"/>
    </source>
</evidence>
<feature type="transmembrane region" description="Helical" evidence="7">
    <location>
        <begin position="110"/>
        <end position="128"/>
    </location>
</feature>
<comment type="caution">
    <text evidence="8">The sequence shown here is derived from an EMBL/GenBank/DDBJ whole genome shotgun (WGS) entry which is preliminary data.</text>
</comment>
<dbReference type="InterPro" id="IPR002751">
    <property type="entry name" value="CbiM/NikMN"/>
</dbReference>
<keyword evidence="2" id="KW-0813">Transport</keyword>
<dbReference type="Proteomes" id="UP000654108">
    <property type="component" value="Unassembled WGS sequence"/>
</dbReference>
<evidence type="ECO:0000256" key="6">
    <source>
        <dbReference type="ARBA" id="ARBA00023136"/>
    </source>
</evidence>
<accession>A0A927FVD8</accession>
<keyword evidence="6 7" id="KW-0472">Membrane</keyword>
<feature type="transmembrane region" description="Helical" evidence="7">
    <location>
        <begin position="12"/>
        <end position="31"/>
    </location>
</feature>
<sequence>MHIAPDLVSPEKLLLAYGTAAAAGAMTVKFALDSVRERGVVSLFTRAGLSTAAVFCFFQVFPHYPVGVSEVHLILGSTLLLIFGAAPAAFGLALGLLLQGLFFAPFDLPQFFANVTTLIAPLLAIKFLADRIIRRDTAYVDLRYSQALALSATYQGGVVLWVAFWALYGQGFAAGNIASVASFGGAYMLVVLAEPLIDLAVLAGAKTVRGLAKTGLVTPRLFA</sequence>
<dbReference type="GO" id="GO:0005886">
    <property type="term" value="C:plasma membrane"/>
    <property type="evidence" value="ECO:0007669"/>
    <property type="project" value="UniProtKB-SubCell"/>
</dbReference>
<dbReference type="GO" id="GO:0000041">
    <property type="term" value="P:transition metal ion transport"/>
    <property type="evidence" value="ECO:0007669"/>
    <property type="project" value="InterPro"/>
</dbReference>
<keyword evidence="5 7" id="KW-1133">Transmembrane helix</keyword>
<evidence type="ECO:0000256" key="3">
    <source>
        <dbReference type="ARBA" id="ARBA00022475"/>
    </source>
</evidence>
<protein>
    <submittedName>
        <fullName evidence="8">Energy-coupling factor ABC transporter permease</fullName>
    </submittedName>
</protein>